<gene>
    <name evidence="1" type="ORF">LMG29542_05479</name>
</gene>
<keyword evidence="2" id="KW-1185">Reference proteome</keyword>
<proteinExistence type="predicted"/>
<dbReference type="EMBL" id="CADIKH010000031">
    <property type="protein sequence ID" value="CAB3766938.1"/>
    <property type="molecule type" value="Genomic_DNA"/>
</dbReference>
<dbReference type="AlphaFoldDB" id="A0A6J5EKC5"/>
<name>A0A6J5EKC5_9BURK</name>
<accession>A0A6J5EKC5</accession>
<protein>
    <submittedName>
        <fullName evidence="1">Uncharacterized protein</fullName>
    </submittedName>
</protein>
<dbReference type="Proteomes" id="UP000494363">
    <property type="component" value="Unassembled WGS sequence"/>
</dbReference>
<evidence type="ECO:0000313" key="1">
    <source>
        <dbReference type="EMBL" id="CAB3766938.1"/>
    </source>
</evidence>
<sequence length="143" mass="16503">MRRFLSSRYIIPKRRAKGWIRDFIPLDNTGQRPDWREYWPMRQYLTQTPLEENCWYGFLSPKFKEKTNLTSSDVYTYISQQPGDVDVVTFSPYLDQSALFLNIFEQAHLHHPGIINALAMACGKVAPGCTDPPTVGTRSDANE</sequence>
<evidence type="ECO:0000313" key="2">
    <source>
        <dbReference type="Proteomes" id="UP000494363"/>
    </source>
</evidence>
<organism evidence="1 2">
    <name type="scientific">Paraburkholderia humisilvae</name>
    <dbReference type="NCBI Taxonomy" id="627669"/>
    <lineage>
        <taxon>Bacteria</taxon>
        <taxon>Pseudomonadati</taxon>
        <taxon>Pseudomonadota</taxon>
        <taxon>Betaproteobacteria</taxon>
        <taxon>Burkholderiales</taxon>
        <taxon>Burkholderiaceae</taxon>
        <taxon>Paraburkholderia</taxon>
    </lineage>
</organism>
<reference evidence="1 2" key="1">
    <citation type="submission" date="2020-04" db="EMBL/GenBank/DDBJ databases">
        <authorList>
            <person name="De Canck E."/>
        </authorList>
    </citation>
    <scope>NUCLEOTIDE SEQUENCE [LARGE SCALE GENOMIC DNA]</scope>
    <source>
        <strain evidence="1 2">LMG 29542</strain>
    </source>
</reference>
<dbReference type="RefSeq" id="WP_175229546.1">
    <property type="nucleotide sequence ID" value="NZ_CADIKH010000031.1"/>
</dbReference>